<evidence type="ECO:0000259" key="3">
    <source>
        <dbReference type="Pfam" id="PF00296"/>
    </source>
</evidence>
<dbReference type="Gene3D" id="3.20.20.30">
    <property type="entry name" value="Luciferase-like domain"/>
    <property type="match status" value="1"/>
</dbReference>
<dbReference type="Proteomes" id="UP000315369">
    <property type="component" value="Unassembled WGS sequence"/>
</dbReference>
<evidence type="ECO:0000256" key="2">
    <source>
        <dbReference type="ARBA" id="ARBA00074555"/>
    </source>
</evidence>
<dbReference type="OrthoDB" id="9780518at2"/>
<dbReference type="AlphaFoldDB" id="A0A540X8W4"/>
<name>A0A540X8W4_9BACT</name>
<dbReference type="GO" id="GO:0016705">
    <property type="term" value="F:oxidoreductase activity, acting on paired donors, with incorporation or reduction of molecular oxygen"/>
    <property type="evidence" value="ECO:0007669"/>
    <property type="project" value="InterPro"/>
</dbReference>
<dbReference type="SUPFAM" id="SSF51679">
    <property type="entry name" value="Bacterial luciferase-like"/>
    <property type="match status" value="1"/>
</dbReference>
<sequence>MKLSVLDHSIVARGSTTREAFQNTVELARAAEQLGYHRFWVAEHHGSGHFAGVAPEIMVAHVAAATSRIRVGTGGVLLTNYSPFKVAEVFRLLEALHPGRIDLGIGRTSGSADLVAKALAYGVPASNESFPTKLEDLIAFISGSTPATAEFQGLGLRTMAPGMPQLWALGSGEQSSVLAARLGISFCFAHFFNPIHGGPVTRGYRARFQPSHVQSAPRSSVSVYVICAPTEQEARRIARSSDLLTINTRRGRNEEPIPSIEEAEAYAYTPEDQATLEFDRKRVVCGAPAQVKEQLLGMAEEFQADELLITTIVHDHRARLRSYELLADAFSLTNTRDEALPTARTAS</sequence>
<proteinExistence type="predicted"/>
<dbReference type="Pfam" id="PF00296">
    <property type="entry name" value="Bac_luciferase"/>
    <property type="match status" value="1"/>
</dbReference>
<feature type="domain" description="Luciferase-like" evidence="3">
    <location>
        <begin position="10"/>
        <end position="299"/>
    </location>
</feature>
<dbReference type="InterPro" id="IPR019949">
    <property type="entry name" value="CmoO-like"/>
</dbReference>
<dbReference type="PANTHER" id="PTHR30137:SF19">
    <property type="entry name" value="LUCIFERASE-LIKE MONOOXYGENASE"/>
    <property type="match status" value="1"/>
</dbReference>
<comment type="caution">
    <text evidence="4">The sequence shown here is derived from an EMBL/GenBank/DDBJ whole genome shotgun (WGS) entry which is preliminary data.</text>
</comment>
<dbReference type="InterPro" id="IPR036661">
    <property type="entry name" value="Luciferase-like_sf"/>
</dbReference>
<comment type="similarity">
    <text evidence="1">To bacterial alkanal monooxygenase alpha and beta chains.</text>
</comment>
<evidence type="ECO:0000313" key="5">
    <source>
        <dbReference type="Proteomes" id="UP000315369"/>
    </source>
</evidence>
<protein>
    <recommendedName>
        <fullName evidence="2">Luciferase-like monooxygenase</fullName>
    </recommendedName>
</protein>
<dbReference type="InterPro" id="IPR011251">
    <property type="entry name" value="Luciferase-like_dom"/>
</dbReference>
<dbReference type="PANTHER" id="PTHR30137">
    <property type="entry name" value="LUCIFERASE-LIKE MONOOXYGENASE"/>
    <property type="match status" value="1"/>
</dbReference>
<dbReference type="EMBL" id="VIFM01000004">
    <property type="protein sequence ID" value="TQF17745.1"/>
    <property type="molecule type" value="Genomic_DNA"/>
</dbReference>
<dbReference type="NCBIfam" id="TIGR03558">
    <property type="entry name" value="oxido_grp_1"/>
    <property type="match status" value="1"/>
</dbReference>
<accession>A0A540X8W4</accession>
<dbReference type="InterPro" id="IPR050766">
    <property type="entry name" value="Bact_Lucif_Oxidored"/>
</dbReference>
<evidence type="ECO:0000256" key="1">
    <source>
        <dbReference type="ARBA" id="ARBA00007789"/>
    </source>
</evidence>
<reference evidence="4 5" key="1">
    <citation type="submission" date="2019-06" db="EMBL/GenBank/DDBJ databases">
        <authorList>
            <person name="Livingstone P."/>
            <person name="Whitworth D."/>
        </authorList>
    </citation>
    <scope>NUCLEOTIDE SEQUENCE [LARGE SCALE GENOMIC DNA]</scope>
    <source>
        <strain evidence="4 5">AM401</strain>
    </source>
</reference>
<gene>
    <name evidence="4" type="ORF">FJV41_01910</name>
</gene>
<organism evidence="4 5">
    <name type="scientific">Myxococcus llanfairpwllgwyngyllgogerychwyrndrobwllllantysiliogogogochensis</name>
    <dbReference type="NCBI Taxonomy" id="2590453"/>
    <lineage>
        <taxon>Bacteria</taxon>
        <taxon>Pseudomonadati</taxon>
        <taxon>Myxococcota</taxon>
        <taxon>Myxococcia</taxon>
        <taxon>Myxococcales</taxon>
        <taxon>Cystobacterineae</taxon>
        <taxon>Myxococcaceae</taxon>
        <taxon>Myxococcus</taxon>
    </lineage>
</organism>
<dbReference type="RefSeq" id="WP_141640648.1">
    <property type="nucleotide sequence ID" value="NZ_VIFM01000004.1"/>
</dbReference>
<evidence type="ECO:0000313" key="4">
    <source>
        <dbReference type="EMBL" id="TQF17745.1"/>
    </source>
</evidence>
<dbReference type="FunFam" id="3.20.20.30:FF:000002">
    <property type="entry name" value="LLM class flavin-dependent oxidoreductase"/>
    <property type="match status" value="1"/>
</dbReference>
<keyword evidence="5" id="KW-1185">Reference proteome</keyword>
<dbReference type="GO" id="GO:0005829">
    <property type="term" value="C:cytosol"/>
    <property type="evidence" value="ECO:0007669"/>
    <property type="project" value="TreeGrafter"/>
</dbReference>